<evidence type="ECO:0000313" key="2">
    <source>
        <dbReference type="Proteomes" id="UP000322110"/>
    </source>
</evidence>
<name>A0A5B2TD68_9PROT</name>
<proteinExistence type="predicted"/>
<protein>
    <submittedName>
        <fullName evidence="1">Uncharacterized protein</fullName>
    </submittedName>
</protein>
<organism evidence="1 2">
    <name type="scientific">Teichococcus oryzae</name>
    <dbReference type="NCBI Taxonomy" id="1608942"/>
    <lineage>
        <taxon>Bacteria</taxon>
        <taxon>Pseudomonadati</taxon>
        <taxon>Pseudomonadota</taxon>
        <taxon>Alphaproteobacteria</taxon>
        <taxon>Acetobacterales</taxon>
        <taxon>Roseomonadaceae</taxon>
        <taxon>Roseomonas</taxon>
    </lineage>
</organism>
<dbReference type="EMBL" id="VUKA01000007">
    <property type="protein sequence ID" value="KAA2212451.1"/>
    <property type="molecule type" value="Genomic_DNA"/>
</dbReference>
<accession>A0A5B2TD68</accession>
<comment type="caution">
    <text evidence="1">The sequence shown here is derived from an EMBL/GenBank/DDBJ whole genome shotgun (WGS) entry which is preliminary data.</text>
</comment>
<keyword evidence="2" id="KW-1185">Reference proteome</keyword>
<gene>
    <name evidence="1" type="ORF">F0Q34_14045</name>
</gene>
<dbReference type="Proteomes" id="UP000322110">
    <property type="component" value="Unassembled WGS sequence"/>
</dbReference>
<dbReference type="AlphaFoldDB" id="A0A5B2TD68"/>
<sequence length="116" mass="12066">MLVADPIEDVLDVPGILLERDELDAVVDQHGVAAVGNGLDEVAQDVRRLHLFSALDETDGGELADAVDSGEKAQFVLLDAALGQVNVEVADRIGDEALLGRLAASHLGQAADSVSL</sequence>
<evidence type="ECO:0000313" key="1">
    <source>
        <dbReference type="EMBL" id="KAA2212451.1"/>
    </source>
</evidence>
<reference evidence="1 2" key="1">
    <citation type="journal article" date="2015" name="Int. J. Syst. Evol. Microbiol.">
        <title>Roseomonas oryzae sp. nov., isolated from paddy rhizosphere soil.</title>
        <authorList>
            <person name="Ramaprasad E.V."/>
            <person name="Sasikala Ch."/>
            <person name="Ramana Ch.V."/>
        </authorList>
    </citation>
    <scope>NUCLEOTIDE SEQUENCE [LARGE SCALE GENOMIC DNA]</scope>
    <source>
        <strain evidence="1 2">KCTC 42542</strain>
    </source>
</reference>